<evidence type="ECO:0000313" key="4">
    <source>
        <dbReference type="EMBL" id="OOV08268.1"/>
    </source>
</evidence>
<dbReference type="InterPro" id="IPR029058">
    <property type="entry name" value="AB_hydrolase_fold"/>
</dbReference>
<dbReference type="PANTHER" id="PTHR10655">
    <property type="entry name" value="LYSOPHOSPHOLIPASE-RELATED"/>
    <property type="match status" value="1"/>
</dbReference>
<proteinExistence type="inferred from homology"/>
<evidence type="ECO:0000256" key="1">
    <source>
        <dbReference type="ARBA" id="ARBA00006499"/>
    </source>
</evidence>
<reference evidence="4 5" key="1">
    <citation type="submission" date="2017-01" db="EMBL/GenBank/DDBJ databases">
        <title>Genome sequencing of Rhodoferax fermentans JCM 7819.</title>
        <authorList>
            <person name="Kim Y.J."/>
            <person name="Farh M.E.-A."/>
            <person name="Yang D.-C."/>
        </authorList>
    </citation>
    <scope>NUCLEOTIDE SEQUENCE [LARGE SCALE GENOMIC DNA]</scope>
    <source>
        <strain evidence="4 5">JCM 7819</strain>
    </source>
</reference>
<feature type="domain" description="Phospholipase/carboxylesterase/thioesterase" evidence="3">
    <location>
        <begin position="25"/>
        <end position="215"/>
    </location>
</feature>
<dbReference type="PANTHER" id="PTHR10655:SF17">
    <property type="entry name" value="LYSOPHOSPHOLIPASE-LIKE PROTEIN 1"/>
    <property type="match status" value="1"/>
</dbReference>
<dbReference type="AlphaFoldDB" id="A0A1T1AWC6"/>
<dbReference type="SUPFAM" id="SSF53474">
    <property type="entry name" value="alpha/beta-Hydrolases"/>
    <property type="match status" value="1"/>
</dbReference>
<dbReference type="Gene3D" id="3.40.50.1820">
    <property type="entry name" value="alpha/beta hydrolase"/>
    <property type="match status" value="1"/>
</dbReference>
<dbReference type="EMBL" id="MTJN01000002">
    <property type="protein sequence ID" value="OOV08268.1"/>
    <property type="molecule type" value="Genomic_DNA"/>
</dbReference>
<evidence type="ECO:0000259" key="3">
    <source>
        <dbReference type="Pfam" id="PF02230"/>
    </source>
</evidence>
<organism evidence="4 5">
    <name type="scientific">Rhodoferax fermentans</name>
    <dbReference type="NCBI Taxonomy" id="28066"/>
    <lineage>
        <taxon>Bacteria</taxon>
        <taxon>Pseudomonadati</taxon>
        <taxon>Pseudomonadota</taxon>
        <taxon>Betaproteobacteria</taxon>
        <taxon>Burkholderiales</taxon>
        <taxon>Comamonadaceae</taxon>
        <taxon>Rhodoferax</taxon>
    </lineage>
</organism>
<sequence length="228" mass="24153">MNTTLASVSDLHTDAPSGLSLRLVQPTPAQPQRLVILLHGLGSRETDLADLAHGMAPDTLVALVRGPITLGPGQFAWFRLSFTGSGPVIDAEAAEHSRLALIKLVQQLQRQYGITAARTVIAGFSQGGILSASVALSQPALVAGFGLLSGRILTELAPHLASPEQLTQLRAFVSHGQLDPTLPVAWAHRSDELLTTLGVQHELRLYPIGHGISPAVHADFLAWLASIM</sequence>
<evidence type="ECO:0000256" key="2">
    <source>
        <dbReference type="ARBA" id="ARBA00022801"/>
    </source>
</evidence>
<dbReference type="OrthoDB" id="9801763at2"/>
<dbReference type="Pfam" id="PF02230">
    <property type="entry name" value="Abhydrolase_2"/>
    <property type="match status" value="1"/>
</dbReference>
<comment type="caution">
    <text evidence="4">The sequence shown here is derived from an EMBL/GenBank/DDBJ whole genome shotgun (WGS) entry which is preliminary data.</text>
</comment>
<accession>A0A1T1AWC6</accession>
<dbReference type="RefSeq" id="WP_078366144.1">
    <property type="nucleotide sequence ID" value="NZ_MTJN01000002.1"/>
</dbReference>
<comment type="similarity">
    <text evidence="1">Belongs to the AB hydrolase superfamily. AB hydrolase 2 family.</text>
</comment>
<dbReference type="GO" id="GO:0016787">
    <property type="term" value="F:hydrolase activity"/>
    <property type="evidence" value="ECO:0007669"/>
    <property type="project" value="UniProtKB-KW"/>
</dbReference>
<dbReference type="STRING" id="28066.RF819_17495"/>
<name>A0A1T1AWC6_RHOFE</name>
<evidence type="ECO:0000313" key="5">
    <source>
        <dbReference type="Proteomes" id="UP000190750"/>
    </source>
</evidence>
<keyword evidence="2" id="KW-0378">Hydrolase</keyword>
<dbReference type="InterPro" id="IPR050565">
    <property type="entry name" value="LYPA1-2/EST-like"/>
</dbReference>
<protein>
    <submittedName>
        <fullName evidence="4">Phospholipase</fullName>
    </submittedName>
</protein>
<gene>
    <name evidence="4" type="ORF">RF819_17495</name>
</gene>
<keyword evidence="5" id="KW-1185">Reference proteome</keyword>
<dbReference type="InterPro" id="IPR003140">
    <property type="entry name" value="PLipase/COase/thioEstase"/>
</dbReference>
<dbReference type="Proteomes" id="UP000190750">
    <property type="component" value="Unassembled WGS sequence"/>
</dbReference>